<dbReference type="InterPro" id="IPR001867">
    <property type="entry name" value="OmpR/PhoB-type_DNA-bd"/>
</dbReference>
<reference evidence="6 7" key="1">
    <citation type="submission" date="2017-10" db="EMBL/GenBank/DDBJ databases">
        <title>Genomics of the genus Arcobacter.</title>
        <authorList>
            <person name="Perez-Cataluna A."/>
            <person name="Figueras M.J."/>
        </authorList>
    </citation>
    <scope>NUCLEOTIDE SEQUENCE [LARGE SCALE GENOMIC DNA]</scope>
    <source>
        <strain evidence="6 7">F26</strain>
    </source>
</reference>
<keyword evidence="1 3" id="KW-0238">DNA-binding</keyword>
<dbReference type="CDD" id="cd00156">
    <property type="entry name" value="REC"/>
    <property type="match status" value="1"/>
</dbReference>
<dbReference type="Gene3D" id="1.10.10.10">
    <property type="entry name" value="Winged helix-like DNA-binding domain superfamily/Winged helix DNA-binding domain"/>
    <property type="match status" value="1"/>
</dbReference>
<gene>
    <name evidence="6" type="ORF">CRU90_02360</name>
</gene>
<dbReference type="InterPro" id="IPR051271">
    <property type="entry name" value="2C-system_Tx_regulators"/>
</dbReference>
<dbReference type="Proteomes" id="UP000290870">
    <property type="component" value="Unassembled WGS sequence"/>
</dbReference>
<sequence length="219" mass="25926">MGFFKEKNILLLENVDEINDKVDSLFENFVKKIFVAYNIKEAIDIFSNKKIDLIVSQTHLKNESGIDFIEIIRKNNNEIPIIVFSKYCDTRQLLSLITLNISGYLTKPIEFDEVEKIFKTYEKKVSIVNLKNGLKYNKKLKELIIEDKTYKLNKKEILFFEMLCKNKEEVITKELLKKIVYEEKNMSNSAINNFILRIRKRFGKDLIYTISNVGYRLKK</sequence>
<dbReference type="PROSITE" id="PS51755">
    <property type="entry name" value="OMPR_PHOB"/>
    <property type="match status" value="1"/>
</dbReference>
<dbReference type="EMBL" id="PDJZ01000002">
    <property type="protein sequence ID" value="RXJ85441.1"/>
    <property type="molecule type" value="Genomic_DNA"/>
</dbReference>
<evidence type="ECO:0000256" key="1">
    <source>
        <dbReference type="ARBA" id="ARBA00023125"/>
    </source>
</evidence>
<feature type="DNA-binding region" description="OmpR/PhoB-type" evidence="3">
    <location>
        <begin position="125"/>
        <end position="219"/>
    </location>
</feature>
<dbReference type="Pfam" id="PF00072">
    <property type="entry name" value="Response_reg"/>
    <property type="match status" value="1"/>
</dbReference>
<comment type="caution">
    <text evidence="2">Lacks conserved residue(s) required for the propagation of feature annotation.</text>
</comment>
<dbReference type="GO" id="GO:0000156">
    <property type="term" value="F:phosphorelay response regulator activity"/>
    <property type="evidence" value="ECO:0007669"/>
    <property type="project" value="TreeGrafter"/>
</dbReference>
<evidence type="ECO:0000259" key="5">
    <source>
        <dbReference type="PROSITE" id="PS51755"/>
    </source>
</evidence>
<dbReference type="SMART" id="SM00862">
    <property type="entry name" value="Trans_reg_C"/>
    <property type="match status" value="1"/>
</dbReference>
<evidence type="ECO:0000313" key="7">
    <source>
        <dbReference type="Proteomes" id="UP000290870"/>
    </source>
</evidence>
<comment type="caution">
    <text evidence="6">The sequence shown here is derived from an EMBL/GenBank/DDBJ whole genome shotgun (WGS) entry which is preliminary data.</text>
</comment>
<protein>
    <submittedName>
        <fullName evidence="6">DNA-binding response regulator</fullName>
    </submittedName>
</protein>
<dbReference type="SUPFAM" id="SSF52172">
    <property type="entry name" value="CheY-like"/>
    <property type="match status" value="1"/>
</dbReference>
<dbReference type="OrthoDB" id="5346613at2"/>
<dbReference type="AlphaFoldDB" id="A0A4Q0ZJU2"/>
<dbReference type="Pfam" id="PF00486">
    <property type="entry name" value="Trans_reg_C"/>
    <property type="match status" value="1"/>
</dbReference>
<dbReference type="SMART" id="SM00448">
    <property type="entry name" value="REC"/>
    <property type="match status" value="1"/>
</dbReference>
<evidence type="ECO:0000256" key="3">
    <source>
        <dbReference type="PROSITE-ProRule" id="PRU01091"/>
    </source>
</evidence>
<evidence type="ECO:0000259" key="4">
    <source>
        <dbReference type="PROSITE" id="PS50110"/>
    </source>
</evidence>
<dbReference type="PANTHER" id="PTHR45526">
    <property type="entry name" value="TRANSCRIPTIONAL REGULATORY PROTEIN DPIA"/>
    <property type="match status" value="1"/>
</dbReference>
<dbReference type="RefSeq" id="WP_128985665.1">
    <property type="nucleotide sequence ID" value="NZ_PDJZ01000002.1"/>
</dbReference>
<dbReference type="PANTHER" id="PTHR45526:SF1">
    <property type="entry name" value="TRANSCRIPTIONAL REGULATORY PROTEIN DCUR-RELATED"/>
    <property type="match status" value="1"/>
</dbReference>
<dbReference type="Gene3D" id="3.40.50.2300">
    <property type="match status" value="1"/>
</dbReference>
<proteinExistence type="predicted"/>
<evidence type="ECO:0000256" key="2">
    <source>
        <dbReference type="PROSITE-ProRule" id="PRU00169"/>
    </source>
</evidence>
<accession>A0A4Q0ZJU2</accession>
<dbReference type="InterPro" id="IPR001789">
    <property type="entry name" value="Sig_transdc_resp-reg_receiver"/>
</dbReference>
<dbReference type="InterPro" id="IPR036388">
    <property type="entry name" value="WH-like_DNA-bd_sf"/>
</dbReference>
<dbReference type="GO" id="GO:0003677">
    <property type="term" value="F:DNA binding"/>
    <property type="evidence" value="ECO:0007669"/>
    <property type="project" value="UniProtKB-UniRule"/>
</dbReference>
<evidence type="ECO:0000313" key="6">
    <source>
        <dbReference type="EMBL" id="RXJ85441.1"/>
    </source>
</evidence>
<dbReference type="GO" id="GO:0006355">
    <property type="term" value="P:regulation of DNA-templated transcription"/>
    <property type="evidence" value="ECO:0007669"/>
    <property type="project" value="InterPro"/>
</dbReference>
<name>A0A4Q0ZJU2_9BACT</name>
<dbReference type="PROSITE" id="PS50110">
    <property type="entry name" value="RESPONSE_REGULATORY"/>
    <property type="match status" value="1"/>
</dbReference>
<feature type="domain" description="Response regulatory" evidence="4">
    <location>
        <begin position="8"/>
        <end position="122"/>
    </location>
</feature>
<feature type="domain" description="OmpR/PhoB-type" evidence="5">
    <location>
        <begin position="125"/>
        <end position="219"/>
    </location>
</feature>
<organism evidence="6 7">
    <name type="scientific">Arcobacter cloacae</name>
    <dbReference type="NCBI Taxonomy" id="1054034"/>
    <lineage>
        <taxon>Bacteria</taxon>
        <taxon>Pseudomonadati</taxon>
        <taxon>Campylobacterota</taxon>
        <taxon>Epsilonproteobacteria</taxon>
        <taxon>Campylobacterales</taxon>
        <taxon>Arcobacteraceae</taxon>
        <taxon>Arcobacter</taxon>
    </lineage>
</organism>
<dbReference type="InterPro" id="IPR011006">
    <property type="entry name" value="CheY-like_superfamily"/>
</dbReference>